<keyword evidence="4" id="KW-0808">Transferase</keyword>
<comment type="similarity">
    <text evidence="2 10">Belongs to the glycosyltransferase 31 family.</text>
</comment>
<keyword evidence="5" id="KW-0812">Transmembrane</keyword>
<keyword evidence="11" id="KW-1185">Reference proteome</keyword>
<evidence type="ECO:0000256" key="10">
    <source>
        <dbReference type="RuleBase" id="RU363063"/>
    </source>
</evidence>
<dbReference type="GeneID" id="102806382"/>
<evidence type="ECO:0000313" key="12">
    <source>
        <dbReference type="RefSeq" id="XP_006812563.1"/>
    </source>
</evidence>
<evidence type="ECO:0000256" key="3">
    <source>
        <dbReference type="ARBA" id="ARBA00022676"/>
    </source>
</evidence>
<evidence type="ECO:0000313" key="11">
    <source>
        <dbReference type="Proteomes" id="UP000694865"/>
    </source>
</evidence>
<dbReference type="EC" id="2.4.1.-" evidence="10"/>
<sequence length="303" mass="35381">MPRRWKPGFTCLLFASICGYISFNVYVYALSNVITWRISNFDPTNEGATAPVSRKDIQTDVKSTRTPEEVSKKKILNNLCRIETNYDHLPDDFDFLITPSKKCNSISSTQSISFLVGVESSVLNFEQRAAVRQTWANKDLLNRFSSRVIFLIGTNETAEFQEMLNRENKQYDDLVQGSFIEHYRNLTLKTIMFFRWSQCFCKSVDYVIKTDDDVIVNLKKIYTIVKSLPKTGLYLGHMQNRSHVIRRSRHRWYTSFEAYPKDYYPRYASGALYILSKMLQENVMNICRHTQQDTSLQKMHSLA</sequence>
<accession>A0ABM0LXS2</accession>
<reference evidence="12" key="1">
    <citation type="submission" date="2025-08" db="UniProtKB">
        <authorList>
            <consortium name="RefSeq"/>
        </authorList>
    </citation>
    <scope>IDENTIFICATION</scope>
    <source>
        <tissue evidence="12">Testes</tissue>
    </source>
</reference>
<evidence type="ECO:0000256" key="6">
    <source>
        <dbReference type="ARBA" id="ARBA00022968"/>
    </source>
</evidence>
<keyword evidence="6" id="KW-0735">Signal-anchor</keyword>
<evidence type="ECO:0000256" key="1">
    <source>
        <dbReference type="ARBA" id="ARBA00004323"/>
    </source>
</evidence>
<dbReference type="Pfam" id="PF01762">
    <property type="entry name" value="Galactosyl_T"/>
    <property type="match status" value="1"/>
</dbReference>
<proteinExistence type="inferred from homology"/>
<gene>
    <name evidence="12" type="primary">LOC102806382</name>
</gene>
<dbReference type="PANTHER" id="PTHR11214:SF314">
    <property type="entry name" value="HEXOSYLTRANSFERASE"/>
    <property type="match status" value="1"/>
</dbReference>
<dbReference type="Proteomes" id="UP000694865">
    <property type="component" value="Unplaced"/>
</dbReference>
<organism evidence="11 12">
    <name type="scientific">Saccoglossus kowalevskii</name>
    <name type="common">Acorn worm</name>
    <dbReference type="NCBI Taxonomy" id="10224"/>
    <lineage>
        <taxon>Eukaryota</taxon>
        <taxon>Metazoa</taxon>
        <taxon>Hemichordata</taxon>
        <taxon>Enteropneusta</taxon>
        <taxon>Harrimaniidae</taxon>
        <taxon>Saccoglossus</taxon>
    </lineage>
</organism>
<keyword evidence="3 10" id="KW-0328">Glycosyltransferase</keyword>
<evidence type="ECO:0000256" key="2">
    <source>
        <dbReference type="ARBA" id="ARBA00008661"/>
    </source>
</evidence>
<keyword evidence="8 10" id="KW-0333">Golgi apparatus</keyword>
<name>A0ABM0LXS2_SACKO</name>
<dbReference type="PANTHER" id="PTHR11214">
    <property type="entry name" value="BETA-1,3-N-ACETYLGLUCOSAMINYLTRANSFERASE"/>
    <property type="match status" value="1"/>
</dbReference>
<evidence type="ECO:0000256" key="7">
    <source>
        <dbReference type="ARBA" id="ARBA00022989"/>
    </source>
</evidence>
<keyword evidence="7" id="KW-1133">Transmembrane helix</keyword>
<evidence type="ECO:0000256" key="5">
    <source>
        <dbReference type="ARBA" id="ARBA00022692"/>
    </source>
</evidence>
<evidence type="ECO:0000256" key="9">
    <source>
        <dbReference type="ARBA" id="ARBA00023136"/>
    </source>
</evidence>
<evidence type="ECO:0000256" key="4">
    <source>
        <dbReference type="ARBA" id="ARBA00022679"/>
    </source>
</evidence>
<comment type="subcellular location">
    <subcellularLocation>
        <location evidence="1 10">Golgi apparatus membrane</location>
        <topology evidence="1 10">Single-pass type II membrane protein</topology>
    </subcellularLocation>
</comment>
<keyword evidence="9" id="KW-0472">Membrane</keyword>
<protein>
    <recommendedName>
        <fullName evidence="10">Hexosyltransferase</fullName>
        <ecNumber evidence="10">2.4.1.-</ecNumber>
    </recommendedName>
</protein>
<dbReference type="RefSeq" id="XP_006812563.1">
    <property type="nucleotide sequence ID" value="XM_006812500.1"/>
</dbReference>
<evidence type="ECO:0000256" key="8">
    <source>
        <dbReference type="ARBA" id="ARBA00023034"/>
    </source>
</evidence>
<dbReference type="InterPro" id="IPR002659">
    <property type="entry name" value="Glyco_trans_31"/>
</dbReference>
<dbReference type="Gene3D" id="3.90.550.50">
    <property type="match status" value="1"/>
</dbReference>